<sequence length="191" mass="21923">MSQLTETNTNLDMNIRLNFIHSKLKDINQENQNQPQIIHETKTQPSSETEVIKDQGSTTINIEEMQQNLVFSKNESNQIEELSSKLNQYIDQYLQELKESSQFLDQISSQQSESIDEGDVPENLCQKIYQKFISQISLPIIQSCDQISNLDEQSKLCTSLSISTPVDNQDVQILTHQNEPKTSNCDKIHFT</sequence>
<accession>A0A8S1LI15</accession>
<comment type="caution">
    <text evidence="2">The sequence shown here is derived from an EMBL/GenBank/DDBJ whole genome shotgun (WGS) entry which is preliminary data.</text>
</comment>
<protein>
    <submittedName>
        <fullName evidence="2">Uncharacterized protein</fullName>
    </submittedName>
</protein>
<evidence type="ECO:0000256" key="1">
    <source>
        <dbReference type="SAM" id="Coils"/>
    </source>
</evidence>
<keyword evidence="3" id="KW-1185">Reference proteome</keyword>
<evidence type="ECO:0000313" key="3">
    <source>
        <dbReference type="Proteomes" id="UP000692954"/>
    </source>
</evidence>
<feature type="coiled-coil region" evidence="1">
    <location>
        <begin position="62"/>
        <end position="99"/>
    </location>
</feature>
<organism evidence="2 3">
    <name type="scientific">Paramecium sonneborni</name>
    <dbReference type="NCBI Taxonomy" id="65129"/>
    <lineage>
        <taxon>Eukaryota</taxon>
        <taxon>Sar</taxon>
        <taxon>Alveolata</taxon>
        <taxon>Ciliophora</taxon>
        <taxon>Intramacronucleata</taxon>
        <taxon>Oligohymenophorea</taxon>
        <taxon>Peniculida</taxon>
        <taxon>Parameciidae</taxon>
        <taxon>Paramecium</taxon>
    </lineage>
</organism>
<evidence type="ECO:0000313" key="2">
    <source>
        <dbReference type="EMBL" id="CAD8065905.1"/>
    </source>
</evidence>
<dbReference type="AlphaFoldDB" id="A0A8S1LI15"/>
<gene>
    <name evidence="2" type="ORF">PSON_ATCC_30995.1.T0210030</name>
</gene>
<proteinExistence type="predicted"/>
<dbReference type="Proteomes" id="UP000692954">
    <property type="component" value="Unassembled WGS sequence"/>
</dbReference>
<dbReference type="OrthoDB" id="306612at2759"/>
<dbReference type="EMBL" id="CAJJDN010000021">
    <property type="protein sequence ID" value="CAD8065905.1"/>
    <property type="molecule type" value="Genomic_DNA"/>
</dbReference>
<reference evidence="2" key="1">
    <citation type="submission" date="2021-01" db="EMBL/GenBank/DDBJ databases">
        <authorList>
            <consortium name="Genoscope - CEA"/>
            <person name="William W."/>
        </authorList>
    </citation>
    <scope>NUCLEOTIDE SEQUENCE</scope>
</reference>
<keyword evidence="1" id="KW-0175">Coiled coil</keyword>
<name>A0A8S1LI15_9CILI</name>